<name>A0A803PG35_CANSA</name>
<dbReference type="EMBL" id="UZAU01000406">
    <property type="status" value="NOT_ANNOTATED_CDS"/>
    <property type="molecule type" value="Genomic_DNA"/>
</dbReference>
<sequence length="71" mass="7861">MMIIAAMSKGSDPSRGLWLQKLTKIFPRMINFQTLIGCSIGFESFGLPSKIGKDFRGKMRIGVELSVVINV</sequence>
<keyword evidence="2" id="KW-1185">Reference proteome</keyword>
<proteinExistence type="predicted"/>
<dbReference type="Proteomes" id="UP000596661">
    <property type="component" value="Chromosome 4"/>
</dbReference>
<dbReference type="Gramene" id="evm.model.04.2236">
    <property type="protein sequence ID" value="cds.evm.model.04.2236"/>
    <property type="gene ID" value="evm.TU.04.2236"/>
</dbReference>
<organism evidence="1 2">
    <name type="scientific">Cannabis sativa</name>
    <name type="common">Hemp</name>
    <name type="synonym">Marijuana</name>
    <dbReference type="NCBI Taxonomy" id="3483"/>
    <lineage>
        <taxon>Eukaryota</taxon>
        <taxon>Viridiplantae</taxon>
        <taxon>Streptophyta</taxon>
        <taxon>Embryophyta</taxon>
        <taxon>Tracheophyta</taxon>
        <taxon>Spermatophyta</taxon>
        <taxon>Magnoliopsida</taxon>
        <taxon>eudicotyledons</taxon>
        <taxon>Gunneridae</taxon>
        <taxon>Pentapetalae</taxon>
        <taxon>rosids</taxon>
        <taxon>fabids</taxon>
        <taxon>Rosales</taxon>
        <taxon>Cannabaceae</taxon>
        <taxon>Cannabis</taxon>
    </lineage>
</organism>
<evidence type="ECO:0000313" key="2">
    <source>
        <dbReference type="Proteomes" id="UP000596661"/>
    </source>
</evidence>
<dbReference type="EnsemblPlants" id="evm.model.04.2236">
    <property type="protein sequence ID" value="cds.evm.model.04.2236"/>
    <property type="gene ID" value="evm.TU.04.2236"/>
</dbReference>
<reference evidence="1" key="2">
    <citation type="submission" date="2021-03" db="UniProtKB">
        <authorList>
            <consortium name="EnsemblPlants"/>
        </authorList>
    </citation>
    <scope>IDENTIFICATION</scope>
</reference>
<dbReference type="AlphaFoldDB" id="A0A803PG35"/>
<reference evidence="1" key="1">
    <citation type="submission" date="2018-11" db="EMBL/GenBank/DDBJ databases">
        <authorList>
            <person name="Grassa J C."/>
        </authorList>
    </citation>
    <scope>NUCLEOTIDE SEQUENCE [LARGE SCALE GENOMIC DNA]</scope>
</reference>
<protein>
    <submittedName>
        <fullName evidence="1">Uncharacterized protein</fullName>
    </submittedName>
</protein>
<evidence type="ECO:0000313" key="1">
    <source>
        <dbReference type="EnsemblPlants" id="cds.evm.model.04.2236"/>
    </source>
</evidence>
<accession>A0A803PG35</accession>